<organism evidence="1 2">
    <name type="scientific">Brachionus plicatilis</name>
    <name type="common">Marine rotifer</name>
    <name type="synonym">Brachionus muelleri</name>
    <dbReference type="NCBI Taxonomy" id="10195"/>
    <lineage>
        <taxon>Eukaryota</taxon>
        <taxon>Metazoa</taxon>
        <taxon>Spiralia</taxon>
        <taxon>Gnathifera</taxon>
        <taxon>Rotifera</taxon>
        <taxon>Eurotatoria</taxon>
        <taxon>Monogononta</taxon>
        <taxon>Pseudotrocha</taxon>
        <taxon>Ploima</taxon>
        <taxon>Brachionidae</taxon>
        <taxon>Brachionus</taxon>
    </lineage>
</organism>
<dbReference type="Proteomes" id="UP000276133">
    <property type="component" value="Unassembled WGS sequence"/>
</dbReference>
<evidence type="ECO:0000313" key="1">
    <source>
        <dbReference type="EMBL" id="RNA41191.1"/>
    </source>
</evidence>
<dbReference type="EMBL" id="REGN01000533">
    <property type="protein sequence ID" value="RNA41191.1"/>
    <property type="molecule type" value="Genomic_DNA"/>
</dbReference>
<proteinExistence type="predicted"/>
<comment type="caution">
    <text evidence="1">The sequence shown here is derived from an EMBL/GenBank/DDBJ whole genome shotgun (WGS) entry which is preliminary data.</text>
</comment>
<keyword evidence="2" id="KW-1185">Reference proteome</keyword>
<sequence length="67" mass="7648">MEFNFVLQLDQSFKLMLKCKTNLVLHSEVLYTQDPLVPSINLNPLSDLLILTLVSVRLAEFETKVLA</sequence>
<reference evidence="1 2" key="1">
    <citation type="journal article" date="2018" name="Sci. Rep.">
        <title>Genomic signatures of local adaptation to the degree of environmental predictability in rotifers.</title>
        <authorList>
            <person name="Franch-Gras L."/>
            <person name="Hahn C."/>
            <person name="Garcia-Roger E.M."/>
            <person name="Carmona M.J."/>
            <person name="Serra M."/>
            <person name="Gomez A."/>
        </authorList>
    </citation>
    <scope>NUCLEOTIDE SEQUENCE [LARGE SCALE GENOMIC DNA]</scope>
    <source>
        <strain evidence="1">HYR1</strain>
    </source>
</reference>
<accession>A0A3M7SZH1</accession>
<protein>
    <submittedName>
        <fullName evidence="1">Uncharacterized protein</fullName>
    </submittedName>
</protein>
<evidence type="ECO:0000313" key="2">
    <source>
        <dbReference type="Proteomes" id="UP000276133"/>
    </source>
</evidence>
<gene>
    <name evidence="1" type="ORF">BpHYR1_036774</name>
</gene>
<dbReference type="AlphaFoldDB" id="A0A3M7SZH1"/>
<name>A0A3M7SZH1_BRAPC</name>